<dbReference type="RefSeq" id="WP_046313770.1">
    <property type="nucleotide sequence ID" value="NZ_CBCSCY010000023.1"/>
</dbReference>
<keyword evidence="1" id="KW-0812">Transmembrane</keyword>
<evidence type="ECO:0000256" key="1">
    <source>
        <dbReference type="SAM" id="Phobius"/>
    </source>
</evidence>
<keyword evidence="1" id="KW-0472">Membrane</keyword>
<dbReference type="KEGG" id="pko:PKOR_22975"/>
<sequence>MRTIIKFISLVGLLLTVLPALLVFTGTMEQSHHKMLTLAGTALWFLTAPFWMNRSKQEDEHPAS</sequence>
<reference evidence="2 3" key="1">
    <citation type="journal article" date="2015" name="Sci. Rep.">
        <title>Unraveling adaptation of Pontibacter korlensis to radiation and infertility in desert through complete genome and comparative transcriptomic analysis.</title>
        <authorList>
            <person name="Dai J."/>
            <person name="Dai W."/>
            <person name="Qiu C."/>
            <person name="Yang Z."/>
            <person name="Zhang Y."/>
            <person name="Zhou M."/>
            <person name="Zhang L."/>
            <person name="Fang C."/>
            <person name="Gao Q."/>
            <person name="Yang Q."/>
            <person name="Li X."/>
            <person name="Wang Z."/>
            <person name="Wang Z."/>
            <person name="Jia Z."/>
            <person name="Chen X."/>
        </authorList>
    </citation>
    <scope>NUCLEOTIDE SEQUENCE [LARGE SCALE GENOMIC DNA]</scope>
    <source>
        <strain evidence="2 3">X14-1T</strain>
    </source>
</reference>
<protein>
    <submittedName>
        <fullName evidence="2">Uncharacterized protein</fullName>
    </submittedName>
</protein>
<evidence type="ECO:0000313" key="3">
    <source>
        <dbReference type="Proteomes" id="UP000033109"/>
    </source>
</evidence>
<dbReference type="EMBL" id="CP009621">
    <property type="protein sequence ID" value="AKD05383.1"/>
    <property type="molecule type" value="Genomic_DNA"/>
</dbReference>
<gene>
    <name evidence="2" type="ORF">PKOR_22975</name>
</gene>
<dbReference type="HOGENOM" id="CLU_193821_0_0_10"/>
<name>A0A0E3ZIG3_9BACT</name>
<dbReference type="STRING" id="400092.PKOR_22975"/>
<dbReference type="AlphaFoldDB" id="A0A0E3ZIG3"/>
<dbReference type="OrthoDB" id="9814988at2"/>
<proteinExistence type="predicted"/>
<dbReference type="Proteomes" id="UP000033109">
    <property type="component" value="Chromosome"/>
</dbReference>
<keyword evidence="1" id="KW-1133">Transmembrane helix</keyword>
<dbReference type="PATRIC" id="fig|400092.3.peg.5065"/>
<organism evidence="2 3">
    <name type="scientific">Pontibacter korlensis</name>
    <dbReference type="NCBI Taxonomy" id="400092"/>
    <lineage>
        <taxon>Bacteria</taxon>
        <taxon>Pseudomonadati</taxon>
        <taxon>Bacteroidota</taxon>
        <taxon>Cytophagia</taxon>
        <taxon>Cytophagales</taxon>
        <taxon>Hymenobacteraceae</taxon>
        <taxon>Pontibacter</taxon>
    </lineage>
</organism>
<feature type="transmembrane region" description="Helical" evidence="1">
    <location>
        <begin position="35"/>
        <end position="52"/>
    </location>
</feature>
<evidence type="ECO:0000313" key="2">
    <source>
        <dbReference type="EMBL" id="AKD05383.1"/>
    </source>
</evidence>
<accession>A0A0E3ZIG3</accession>
<keyword evidence="3" id="KW-1185">Reference proteome</keyword>